<reference evidence="2 3" key="1">
    <citation type="submission" date="2014-02" db="EMBL/GenBank/DDBJ databases">
        <title>Draft genome of Erwinia mallotivora strain BT-MARDI, a papaya dieback pathogen.</title>
        <authorList>
            <person name="Redzuan R."/>
            <person name="Abu Bakar N."/>
            <person name="Badrun R."/>
            <person name="Mohd Raih M.F."/>
            <person name="Rozano L."/>
            <person name="Mat Amin N."/>
        </authorList>
    </citation>
    <scope>NUCLEOTIDE SEQUENCE [LARGE SCALE GENOMIC DNA]</scope>
    <source>
        <strain evidence="2 3">BT-MARDI</strain>
    </source>
</reference>
<dbReference type="GO" id="GO:0043213">
    <property type="term" value="P:bacteriocin transport"/>
    <property type="evidence" value="ECO:0007669"/>
    <property type="project" value="InterPro"/>
</dbReference>
<dbReference type="Pfam" id="PF06519">
    <property type="entry name" value="TolA"/>
    <property type="match status" value="1"/>
</dbReference>
<dbReference type="Proteomes" id="UP000019918">
    <property type="component" value="Unassembled WGS sequence"/>
</dbReference>
<sequence length="140" mass="15577">MASGKKIIAGCLLPGMLLLAGCQSATQAGREKQPPPTRQQMQTVAERQCSKKQDGLTHQQCLYYTQMQYGFQHNFYDAERYKGRRCAVTVGWHNGRYAVLSTQGDEILCLKSWSVIGSAENLPPPPAGFPPQMVIDFTPR</sequence>
<dbReference type="AlphaFoldDB" id="A0A014Q1J9"/>
<dbReference type="PATRIC" id="fig|69222.5.peg.360"/>
<dbReference type="InterPro" id="IPR014161">
    <property type="entry name" value="Tol-Pal_TolA"/>
</dbReference>
<protein>
    <recommendedName>
        <fullName evidence="4">Colicin transporter</fullName>
    </recommendedName>
</protein>
<accession>A0A014Q1J9</accession>
<comment type="caution">
    <text evidence="2">The sequence shown here is derived from an EMBL/GenBank/DDBJ whole genome shotgun (WGS) entry which is preliminary data.</text>
</comment>
<evidence type="ECO:0008006" key="4">
    <source>
        <dbReference type="Google" id="ProtNLM"/>
    </source>
</evidence>
<keyword evidence="1" id="KW-0732">Signal</keyword>
<evidence type="ECO:0000256" key="1">
    <source>
        <dbReference type="SAM" id="SignalP"/>
    </source>
</evidence>
<dbReference type="GO" id="GO:0016020">
    <property type="term" value="C:membrane"/>
    <property type="evidence" value="ECO:0007669"/>
    <property type="project" value="InterPro"/>
</dbReference>
<evidence type="ECO:0000313" key="3">
    <source>
        <dbReference type="Proteomes" id="UP000019918"/>
    </source>
</evidence>
<keyword evidence="3" id="KW-1185">Reference proteome</keyword>
<organism evidence="2 3">
    <name type="scientific">Erwinia mallotivora</name>
    <dbReference type="NCBI Taxonomy" id="69222"/>
    <lineage>
        <taxon>Bacteria</taxon>
        <taxon>Pseudomonadati</taxon>
        <taxon>Pseudomonadota</taxon>
        <taxon>Gammaproteobacteria</taxon>
        <taxon>Enterobacterales</taxon>
        <taxon>Erwiniaceae</taxon>
        <taxon>Erwinia</taxon>
    </lineage>
</organism>
<dbReference type="EMBL" id="JFHN01000018">
    <property type="protein sequence ID" value="EXU77057.1"/>
    <property type="molecule type" value="Genomic_DNA"/>
</dbReference>
<name>A0A014Q1J9_9GAMM</name>
<dbReference type="PROSITE" id="PS51257">
    <property type="entry name" value="PROKAR_LIPOPROTEIN"/>
    <property type="match status" value="1"/>
</dbReference>
<feature type="signal peptide" evidence="1">
    <location>
        <begin position="1"/>
        <end position="27"/>
    </location>
</feature>
<evidence type="ECO:0000313" key="2">
    <source>
        <dbReference type="EMBL" id="EXU77057.1"/>
    </source>
</evidence>
<dbReference type="GO" id="GO:0019534">
    <property type="term" value="F:toxin transmembrane transporter activity"/>
    <property type="evidence" value="ECO:0007669"/>
    <property type="project" value="InterPro"/>
</dbReference>
<dbReference type="Gene3D" id="3.30.1150.10">
    <property type="match status" value="1"/>
</dbReference>
<feature type="chain" id="PRO_5001474632" description="Colicin transporter" evidence="1">
    <location>
        <begin position="28"/>
        <end position="140"/>
    </location>
</feature>
<dbReference type="STRING" id="69222.BG55_01670"/>
<proteinExistence type="predicted"/>
<gene>
    <name evidence="2" type="ORF">BG55_01670</name>
</gene>
<dbReference type="RefSeq" id="WP_052018644.1">
    <property type="nucleotide sequence ID" value="NZ_JFHN01000018.1"/>
</dbReference>
<dbReference type="OrthoDB" id="6537719at2"/>